<dbReference type="PANTHER" id="PTHR37817">
    <property type="entry name" value="N-ACETYLTRANSFERASE EIS"/>
    <property type="match status" value="1"/>
</dbReference>
<evidence type="ECO:0000259" key="1">
    <source>
        <dbReference type="PROSITE" id="PS51186"/>
    </source>
</evidence>
<dbReference type="InterPro" id="IPR016181">
    <property type="entry name" value="Acyl_CoA_acyltransferase"/>
</dbReference>
<dbReference type="AlphaFoldDB" id="A0A4Y8IN94"/>
<dbReference type="Pfam" id="PF13527">
    <property type="entry name" value="Acetyltransf_9"/>
    <property type="match status" value="1"/>
</dbReference>
<dbReference type="SUPFAM" id="SSF55729">
    <property type="entry name" value="Acyl-CoA N-acyltransferases (Nat)"/>
    <property type="match status" value="1"/>
</dbReference>
<name>A0A4Y8IN94_9BACI</name>
<dbReference type="Gene3D" id="3.30.1050.10">
    <property type="entry name" value="SCP2 sterol-binding domain"/>
    <property type="match status" value="1"/>
</dbReference>
<keyword evidence="3" id="KW-1185">Reference proteome</keyword>
<evidence type="ECO:0000313" key="2">
    <source>
        <dbReference type="EMBL" id="TFB22799.1"/>
    </source>
</evidence>
<dbReference type="RefSeq" id="WP_134339521.1">
    <property type="nucleotide sequence ID" value="NZ_SOPW01000005.1"/>
</dbReference>
<protein>
    <submittedName>
        <fullName evidence="2">GNAT family N-acetyltransferase</fullName>
    </submittedName>
</protein>
<reference evidence="2 3" key="1">
    <citation type="submission" date="2019-03" db="EMBL/GenBank/DDBJ databases">
        <authorList>
            <person name="He R.-H."/>
        </authorList>
    </citation>
    <scope>NUCLEOTIDE SEQUENCE [LARGE SCALE GENOMIC DNA]</scope>
    <source>
        <strain evidence="3">SH 714</strain>
    </source>
</reference>
<dbReference type="InterPro" id="IPR051554">
    <property type="entry name" value="Acetyltransferase_Eis"/>
</dbReference>
<dbReference type="InterPro" id="IPR036527">
    <property type="entry name" value="SCP2_sterol-bd_dom_sf"/>
</dbReference>
<dbReference type="SUPFAM" id="SSF55718">
    <property type="entry name" value="SCP-like"/>
    <property type="match status" value="1"/>
</dbReference>
<dbReference type="GO" id="GO:0034069">
    <property type="term" value="F:aminoglycoside N-acetyltransferase activity"/>
    <property type="evidence" value="ECO:0007669"/>
    <property type="project" value="TreeGrafter"/>
</dbReference>
<dbReference type="InterPro" id="IPR025559">
    <property type="entry name" value="Eis_dom"/>
</dbReference>
<organism evidence="2 3">
    <name type="scientific">Filobacillus milosensis</name>
    <dbReference type="NCBI Taxonomy" id="94137"/>
    <lineage>
        <taxon>Bacteria</taxon>
        <taxon>Bacillati</taxon>
        <taxon>Bacillota</taxon>
        <taxon>Bacilli</taxon>
        <taxon>Bacillales</taxon>
        <taxon>Bacillaceae</taxon>
        <taxon>Filobacillus</taxon>
    </lineage>
</organism>
<dbReference type="EMBL" id="SOPW01000005">
    <property type="protein sequence ID" value="TFB22799.1"/>
    <property type="molecule type" value="Genomic_DNA"/>
</dbReference>
<dbReference type="GO" id="GO:0030649">
    <property type="term" value="P:aminoglycoside antibiotic catabolic process"/>
    <property type="evidence" value="ECO:0007669"/>
    <property type="project" value="TreeGrafter"/>
</dbReference>
<accession>A0A4Y8IN94</accession>
<keyword evidence="2" id="KW-0808">Transferase</keyword>
<evidence type="ECO:0000313" key="3">
    <source>
        <dbReference type="Proteomes" id="UP000297975"/>
    </source>
</evidence>
<sequence length="417" mass="48135">MREIREIKQDELKDMNRIEQLAYTALRSVTQSEIDERLERYKKMLNEDPEVSFHGLFENNELRGSMKLYDFSMNVFGKFLPTGGVGSVAVDLLHKKEKVAKDLITYYLNYYDEKGFALAALYPFRPDFYYQMGFGYGTKKDSYKVKPSAFPNFKNKQGLSYLTKKDSKAVVDCYNEFASRHHGMFRMEGPRFDDALESLKVKTIGVKRNGKVTGFAVFSFKPESDQNFLSNNIHIHQIIYTDRDALQQLSTFFHTQNDQVNRIIFLSQDSDFHHLFDDARDDSDVLIPSVYHQTNTSGLGLMYRVINVKRFFQQLGKHNFNGVSTTVEFNINDTFFENNNELVTVMFNNGKPTVAPGAKSDVTIYTDISDFSSLVLGVVDFKKLHLFGRTEVSNEEHMDTLEQLFYSKEKPVCTTAF</sequence>
<proteinExistence type="predicted"/>
<dbReference type="Pfam" id="PF13530">
    <property type="entry name" value="SCP2_2"/>
    <property type="match status" value="1"/>
</dbReference>
<dbReference type="OrthoDB" id="2379505at2"/>
<dbReference type="Proteomes" id="UP000297975">
    <property type="component" value="Unassembled WGS sequence"/>
</dbReference>
<dbReference type="InterPro" id="IPR041380">
    <property type="entry name" value="Acetyltransf_17"/>
</dbReference>
<gene>
    <name evidence="2" type="ORF">E3U55_06065</name>
</gene>
<dbReference type="InterPro" id="IPR000182">
    <property type="entry name" value="GNAT_dom"/>
</dbReference>
<dbReference type="PANTHER" id="PTHR37817:SF1">
    <property type="entry name" value="N-ACETYLTRANSFERASE EIS"/>
    <property type="match status" value="1"/>
</dbReference>
<comment type="caution">
    <text evidence="2">The sequence shown here is derived from an EMBL/GenBank/DDBJ whole genome shotgun (WGS) entry which is preliminary data.</text>
</comment>
<dbReference type="Gene3D" id="3.40.630.30">
    <property type="match status" value="2"/>
</dbReference>
<dbReference type="PROSITE" id="PS51186">
    <property type="entry name" value="GNAT"/>
    <property type="match status" value="1"/>
</dbReference>
<feature type="domain" description="N-acetyltransferase" evidence="1">
    <location>
        <begin position="2"/>
        <end position="157"/>
    </location>
</feature>
<dbReference type="Pfam" id="PF17668">
    <property type="entry name" value="Acetyltransf_17"/>
    <property type="match status" value="1"/>
</dbReference>